<dbReference type="Proteomes" id="UP001597544">
    <property type="component" value="Unassembled WGS sequence"/>
</dbReference>
<evidence type="ECO:0008006" key="3">
    <source>
        <dbReference type="Google" id="ProtNLM"/>
    </source>
</evidence>
<gene>
    <name evidence="1" type="ORF">ACFSRY_10125</name>
</gene>
<organism evidence="1 2">
    <name type="scientific">Pontibacter locisalis</name>
    <dbReference type="NCBI Taxonomy" id="1719035"/>
    <lineage>
        <taxon>Bacteria</taxon>
        <taxon>Pseudomonadati</taxon>
        <taxon>Bacteroidota</taxon>
        <taxon>Cytophagia</taxon>
        <taxon>Cytophagales</taxon>
        <taxon>Hymenobacteraceae</taxon>
        <taxon>Pontibacter</taxon>
    </lineage>
</organism>
<evidence type="ECO:0000313" key="2">
    <source>
        <dbReference type="Proteomes" id="UP001597544"/>
    </source>
</evidence>
<protein>
    <recommendedName>
        <fullName evidence="3">WG containing repeat-containing protein</fullName>
    </recommendedName>
</protein>
<sequence>MYKFLYKGKYGFSDKDGIVFYEPQFQNVYKVIEGWACLSVNPWLVYSSNKQFYISKEKPSYFSESIDNVFTDTNALIKYEEKEFIEWTFLDDHGNKINSSGLGFVEPFHYGLAISYNIIDYFKNQLLIDEKGEIRFEIDFFKKMIGYDFKQYFIERYLFNLIGIVTIDESRKRYEHLFQYISDFSFKLVKSGRYNSDKSFYYRNPKGIQFYKNIVNQK</sequence>
<accession>A0ABW5ILX5</accession>
<dbReference type="EMBL" id="JBHULU010000013">
    <property type="protein sequence ID" value="MFD2514224.1"/>
    <property type="molecule type" value="Genomic_DNA"/>
</dbReference>
<comment type="caution">
    <text evidence="1">The sequence shown here is derived from an EMBL/GenBank/DDBJ whole genome shotgun (WGS) entry which is preliminary data.</text>
</comment>
<keyword evidence="2" id="KW-1185">Reference proteome</keyword>
<dbReference type="RefSeq" id="WP_377506378.1">
    <property type="nucleotide sequence ID" value="NZ_JBHULU010000013.1"/>
</dbReference>
<reference evidence="2" key="1">
    <citation type="journal article" date="2019" name="Int. J. Syst. Evol. Microbiol.">
        <title>The Global Catalogue of Microorganisms (GCM) 10K type strain sequencing project: providing services to taxonomists for standard genome sequencing and annotation.</title>
        <authorList>
            <consortium name="The Broad Institute Genomics Platform"/>
            <consortium name="The Broad Institute Genome Sequencing Center for Infectious Disease"/>
            <person name="Wu L."/>
            <person name="Ma J."/>
        </authorList>
    </citation>
    <scope>NUCLEOTIDE SEQUENCE [LARGE SCALE GENOMIC DNA]</scope>
    <source>
        <strain evidence="2">KCTC 42498</strain>
    </source>
</reference>
<evidence type="ECO:0000313" key="1">
    <source>
        <dbReference type="EMBL" id="MFD2514224.1"/>
    </source>
</evidence>
<proteinExistence type="predicted"/>
<name>A0ABW5ILX5_9BACT</name>